<evidence type="ECO:0000256" key="2">
    <source>
        <dbReference type="ARBA" id="ARBA00023015"/>
    </source>
</evidence>
<name>A0A8J5GQZ9_ZINOF</name>
<dbReference type="SUPFAM" id="SSF54171">
    <property type="entry name" value="DNA-binding domain"/>
    <property type="match status" value="1"/>
</dbReference>
<accession>A0A8J5GQZ9</accession>
<dbReference type="EMBL" id="JACMSC010000009">
    <property type="protein sequence ID" value="KAG6508443.1"/>
    <property type="molecule type" value="Genomic_DNA"/>
</dbReference>
<organism evidence="8 9">
    <name type="scientific">Zingiber officinale</name>
    <name type="common">Ginger</name>
    <name type="synonym">Amomum zingiber</name>
    <dbReference type="NCBI Taxonomy" id="94328"/>
    <lineage>
        <taxon>Eukaryota</taxon>
        <taxon>Viridiplantae</taxon>
        <taxon>Streptophyta</taxon>
        <taxon>Embryophyta</taxon>
        <taxon>Tracheophyta</taxon>
        <taxon>Spermatophyta</taxon>
        <taxon>Magnoliopsida</taxon>
        <taxon>Liliopsida</taxon>
        <taxon>Zingiberales</taxon>
        <taxon>Zingiberaceae</taxon>
        <taxon>Zingiber</taxon>
    </lineage>
</organism>
<dbReference type="InterPro" id="IPR036955">
    <property type="entry name" value="AP2/ERF_dom_sf"/>
</dbReference>
<dbReference type="PANTHER" id="PTHR31190:SF496">
    <property type="entry name" value="AP2 DOMAIN CONTAINING PROTEIN, EXPRESSED"/>
    <property type="match status" value="1"/>
</dbReference>
<sequence length="231" mass="25655">MCGGSIISDYIPLQTNQHRRRHDHDRLLSASDLWPESSAAPTAQDKGAALMAKSIDRFSVPRKRERKNPYRGIRQRPWGKWAAEIRDPVKGVRVWLGTFATAEEAARAYDREALRIRGKKAKVNFPNEAEPEKLEQRQQPVKVGKETAIAPPGDADSNGEVRRLSEELMAYESYMSFFGIPYMDGGAETMTATVASPDDEAVAQNGEEACNPAVASGSSDELWSFDDILQT</sequence>
<dbReference type="GO" id="GO:0005634">
    <property type="term" value="C:nucleus"/>
    <property type="evidence" value="ECO:0007669"/>
    <property type="project" value="UniProtKB-SubCell"/>
</dbReference>
<dbReference type="PROSITE" id="PS51032">
    <property type="entry name" value="AP2_ERF"/>
    <property type="match status" value="1"/>
</dbReference>
<keyword evidence="5" id="KW-0539">Nucleus</keyword>
<comment type="subcellular location">
    <subcellularLocation>
        <location evidence="1">Nucleus</location>
    </subcellularLocation>
</comment>
<dbReference type="AlphaFoldDB" id="A0A8J5GQZ9"/>
<keyword evidence="9" id="KW-1185">Reference proteome</keyword>
<evidence type="ECO:0000256" key="6">
    <source>
        <dbReference type="SAM" id="MobiDB-lite"/>
    </source>
</evidence>
<feature type="region of interest" description="Disordered" evidence="6">
    <location>
        <begin position="127"/>
        <end position="159"/>
    </location>
</feature>
<evidence type="ECO:0000256" key="1">
    <source>
        <dbReference type="ARBA" id="ARBA00004123"/>
    </source>
</evidence>
<dbReference type="InterPro" id="IPR016177">
    <property type="entry name" value="DNA-bd_dom_sf"/>
</dbReference>
<dbReference type="GO" id="GO:0009873">
    <property type="term" value="P:ethylene-activated signaling pathway"/>
    <property type="evidence" value="ECO:0007669"/>
    <property type="project" value="InterPro"/>
</dbReference>
<gene>
    <name evidence="8" type="ORF">ZIOFF_033817</name>
</gene>
<protein>
    <recommendedName>
        <fullName evidence="7">AP2/ERF domain-containing protein</fullName>
    </recommendedName>
</protein>
<dbReference type="PRINTS" id="PR00367">
    <property type="entry name" value="ETHRSPELEMNT"/>
</dbReference>
<keyword evidence="3" id="KW-0238">DNA-binding</keyword>
<evidence type="ECO:0000313" key="8">
    <source>
        <dbReference type="EMBL" id="KAG6508443.1"/>
    </source>
</evidence>
<dbReference type="CDD" id="cd00018">
    <property type="entry name" value="AP2"/>
    <property type="match status" value="1"/>
</dbReference>
<dbReference type="InterPro" id="IPR044808">
    <property type="entry name" value="ERF_plant"/>
</dbReference>
<keyword evidence="2" id="KW-0805">Transcription regulation</keyword>
<dbReference type="SMART" id="SM00380">
    <property type="entry name" value="AP2"/>
    <property type="match status" value="1"/>
</dbReference>
<evidence type="ECO:0000313" key="9">
    <source>
        <dbReference type="Proteomes" id="UP000734854"/>
    </source>
</evidence>
<dbReference type="Proteomes" id="UP000734854">
    <property type="component" value="Unassembled WGS sequence"/>
</dbReference>
<evidence type="ECO:0000256" key="4">
    <source>
        <dbReference type="ARBA" id="ARBA00023163"/>
    </source>
</evidence>
<dbReference type="Pfam" id="PF00847">
    <property type="entry name" value="AP2"/>
    <property type="match status" value="1"/>
</dbReference>
<evidence type="ECO:0000256" key="5">
    <source>
        <dbReference type="ARBA" id="ARBA00023242"/>
    </source>
</evidence>
<dbReference type="PANTHER" id="PTHR31190">
    <property type="entry name" value="DNA-BINDING DOMAIN"/>
    <property type="match status" value="1"/>
</dbReference>
<reference evidence="8 9" key="1">
    <citation type="submission" date="2020-08" db="EMBL/GenBank/DDBJ databases">
        <title>Plant Genome Project.</title>
        <authorList>
            <person name="Zhang R.-G."/>
        </authorList>
    </citation>
    <scope>NUCLEOTIDE SEQUENCE [LARGE SCALE GENOMIC DNA]</scope>
    <source>
        <tissue evidence="8">Rhizome</tissue>
    </source>
</reference>
<proteinExistence type="predicted"/>
<dbReference type="Gene3D" id="3.30.730.10">
    <property type="entry name" value="AP2/ERF domain"/>
    <property type="match status" value="1"/>
</dbReference>
<keyword evidence="4" id="KW-0804">Transcription</keyword>
<dbReference type="GO" id="GO:0003677">
    <property type="term" value="F:DNA binding"/>
    <property type="evidence" value="ECO:0007669"/>
    <property type="project" value="UniProtKB-KW"/>
</dbReference>
<evidence type="ECO:0000256" key="3">
    <source>
        <dbReference type="ARBA" id="ARBA00023125"/>
    </source>
</evidence>
<evidence type="ECO:0000259" key="7">
    <source>
        <dbReference type="PROSITE" id="PS51032"/>
    </source>
</evidence>
<dbReference type="GO" id="GO:0003700">
    <property type="term" value="F:DNA-binding transcription factor activity"/>
    <property type="evidence" value="ECO:0007669"/>
    <property type="project" value="InterPro"/>
</dbReference>
<dbReference type="InterPro" id="IPR001471">
    <property type="entry name" value="AP2/ERF_dom"/>
</dbReference>
<dbReference type="FunFam" id="3.30.730.10:FF:000001">
    <property type="entry name" value="Ethylene-responsive transcription factor 2"/>
    <property type="match status" value="1"/>
</dbReference>
<comment type="caution">
    <text evidence="8">The sequence shown here is derived from an EMBL/GenBank/DDBJ whole genome shotgun (WGS) entry which is preliminary data.</text>
</comment>
<feature type="domain" description="AP2/ERF" evidence="7">
    <location>
        <begin position="69"/>
        <end position="126"/>
    </location>
</feature>